<dbReference type="EMBL" id="MFEI01000018">
    <property type="protein sequence ID" value="OGE80862.1"/>
    <property type="molecule type" value="Genomic_DNA"/>
</dbReference>
<evidence type="ECO:0000313" key="2">
    <source>
        <dbReference type="Proteomes" id="UP000177912"/>
    </source>
</evidence>
<accession>A0A1F5NTK2</accession>
<reference evidence="1 2" key="1">
    <citation type="journal article" date="2016" name="Nat. Commun.">
        <title>Thousands of microbial genomes shed light on interconnected biogeochemical processes in an aquifer system.</title>
        <authorList>
            <person name="Anantharaman K."/>
            <person name="Brown C.T."/>
            <person name="Hug L.A."/>
            <person name="Sharon I."/>
            <person name="Castelle C.J."/>
            <person name="Probst A.J."/>
            <person name="Thomas B.C."/>
            <person name="Singh A."/>
            <person name="Wilkins M.J."/>
            <person name="Karaoz U."/>
            <person name="Brodie E.L."/>
            <person name="Williams K.H."/>
            <person name="Hubbard S.S."/>
            <person name="Banfield J.F."/>
        </authorList>
    </citation>
    <scope>NUCLEOTIDE SEQUENCE [LARGE SCALE GENOMIC DNA]</scope>
</reference>
<dbReference type="Proteomes" id="UP000177912">
    <property type="component" value="Unassembled WGS sequence"/>
</dbReference>
<evidence type="ECO:0000313" key="1">
    <source>
        <dbReference type="EMBL" id="OGE80862.1"/>
    </source>
</evidence>
<dbReference type="AlphaFoldDB" id="A0A1F5NTK2"/>
<proteinExistence type="predicted"/>
<protein>
    <submittedName>
        <fullName evidence="1">Uncharacterized protein</fullName>
    </submittedName>
</protein>
<name>A0A1F5NTK2_9BACT</name>
<sequence>MGEGNIRKIINNKFMINRETVGGPEIDVEGEMRKLRQKAKEGEETGETREEIEERLWAESGRLATLRDNAQTNAEKTGKYDAIDGRQIDALDESVRDLQNKLANFDRESRKK</sequence>
<gene>
    <name evidence="1" type="ORF">A2826_01340</name>
</gene>
<comment type="caution">
    <text evidence="1">The sequence shown here is derived from an EMBL/GenBank/DDBJ whole genome shotgun (WGS) entry which is preliminary data.</text>
</comment>
<organism evidence="1 2">
    <name type="scientific">Candidatus Doudnabacteria bacterium RIFCSPHIGHO2_01_FULL_43_23</name>
    <dbReference type="NCBI Taxonomy" id="1817822"/>
    <lineage>
        <taxon>Bacteria</taxon>
        <taxon>Candidatus Doudnaibacteriota</taxon>
    </lineage>
</organism>